<dbReference type="Pfam" id="PF06527">
    <property type="entry name" value="TniQ"/>
    <property type="match status" value="1"/>
</dbReference>
<accession>A0ABW6ESS3</accession>
<proteinExistence type="predicted"/>
<dbReference type="RefSeq" id="WP_382762032.1">
    <property type="nucleotide sequence ID" value="NZ_JBHXKZ010000001.1"/>
</dbReference>
<keyword evidence="3" id="KW-1185">Reference proteome</keyword>
<gene>
    <name evidence="2" type="ORF">ACFWOQ_02145</name>
</gene>
<organism evidence="2 3">
    <name type="scientific">Streptomyces rubiginosohelvolus</name>
    <dbReference type="NCBI Taxonomy" id="67362"/>
    <lineage>
        <taxon>Bacteria</taxon>
        <taxon>Bacillati</taxon>
        <taxon>Actinomycetota</taxon>
        <taxon>Actinomycetes</taxon>
        <taxon>Kitasatosporales</taxon>
        <taxon>Streptomycetaceae</taxon>
        <taxon>Streptomyces</taxon>
    </lineage>
</organism>
<comment type="caution">
    <text evidence="2">The sequence shown here is derived from an EMBL/GenBank/DDBJ whole genome shotgun (WGS) entry which is preliminary data.</text>
</comment>
<reference evidence="2 3" key="1">
    <citation type="submission" date="2024-09" db="EMBL/GenBank/DDBJ databases">
        <title>The Natural Products Discovery Center: Release of the First 8490 Sequenced Strains for Exploring Actinobacteria Biosynthetic Diversity.</title>
        <authorList>
            <person name="Kalkreuter E."/>
            <person name="Kautsar S.A."/>
            <person name="Yang D."/>
            <person name="Bader C.D."/>
            <person name="Teijaro C.N."/>
            <person name="Fluegel L."/>
            <person name="Davis C.M."/>
            <person name="Simpson J.R."/>
            <person name="Lauterbach L."/>
            <person name="Steele A.D."/>
            <person name="Gui C."/>
            <person name="Meng S."/>
            <person name="Li G."/>
            <person name="Viehrig K."/>
            <person name="Ye F."/>
            <person name="Su P."/>
            <person name="Kiefer A.F."/>
            <person name="Nichols A."/>
            <person name="Cepeda A.J."/>
            <person name="Yan W."/>
            <person name="Fan B."/>
            <person name="Jiang Y."/>
            <person name="Adhikari A."/>
            <person name="Zheng C.-J."/>
            <person name="Schuster L."/>
            <person name="Cowan T.M."/>
            <person name="Smanski M.J."/>
            <person name="Chevrette M.G."/>
            <person name="De Carvalho L.P.S."/>
            <person name="Shen B."/>
        </authorList>
    </citation>
    <scope>NUCLEOTIDE SEQUENCE [LARGE SCALE GENOMIC DNA]</scope>
    <source>
        <strain evidence="2 3">NPDC058428</strain>
    </source>
</reference>
<dbReference type="Proteomes" id="UP001598352">
    <property type="component" value="Unassembled WGS sequence"/>
</dbReference>
<feature type="domain" description="TniQ" evidence="1">
    <location>
        <begin position="9"/>
        <end position="148"/>
    </location>
</feature>
<name>A0ABW6ESS3_9ACTN</name>
<dbReference type="EMBL" id="JBHXKZ010000001">
    <property type="protein sequence ID" value="MFD4821354.1"/>
    <property type="molecule type" value="Genomic_DNA"/>
</dbReference>
<dbReference type="InterPro" id="IPR009492">
    <property type="entry name" value="TniQ"/>
</dbReference>
<evidence type="ECO:0000259" key="1">
    <source>
        <dbReference type="Pfam" id="PF06527"/>
    </source>
</evidence>
<protein>
    <submittedName>
        <fullName evidence="2">TniQ family protein</fullName>
    </submittedName>
</protein>
<evidence type="ECO:0000313" key="3">
    <source>
        <dbReference type="Proteomes" id="UP001598352"/>
    </source>
</evidence>
<evidence type="ECO:0000313" key="2">
    <source>
        <dbReference type="EMBL" id="MFD4821354.1"/>
    </source>
</evidence>
<sequence>MSSARRTLPIRYAPYPGEALDSWLEAFAARLGCPFTDVLGALGLPNRDPAVAAPVLPRWTTVATPGELAAITEVTGVAAEVLAAMTLQPYDGHAVEIVPGQRRVHRQALWGRAGSRFCPACLEETGGRWQLAWRLGWSFACTRHHVLLADRCPACLRTPRLRSHPRREVPRPGLCSSAAVAGGPRPRRCHHPLSDTRVTALTPGGALEETQRLINTALAAPDRMARWSLYGPGGVPLQTALRDLKSLGALVLNHATNADLHSAAPTEVLDRLERYRTNPLSARSQRHPDTQRSDVHSYFAPDDAAAAAVATTAGLRILCAADIPDAADAARWLIERVASSGRALYPAGVVSVGGTLSPVLEAALRCSRETQIMPVYRLRYRTPVHSTRSPSNQDTRAGMLPAALWPEWALRLSSHHPSGKPVAKRTDELLAVACLLVGNTASIQAATRLTGTNVTSHNVSTLLAEITRRSDCTDVLPALILLADHLDQHGSPINYARRRALFTNQNRFIDPRRWNDLQRRLRSTGAPNVAHAQRWIFQTLTGSPPHLAHPGLAPAAGAQRQQYQRFRWRILPAEADLLTHTAQAILDEHSIDEPLQWTPRLPSHALRDLVLPGPEPDSITVTQLHHVVPMGDFSIAQVARTLNTTTAHVICLLSQHPVDWSPPRFRRTQHIAARLEQWRTWYEGDRLSLQSIADLEGISLATVRLALLKHAVPLRPAGSYPGRSRRK</sequence>